<proteinExistence type="predicted"/>
<accession>A0ABQ9VFL5</accession>
<sequence length="127" mass="13803">MSVPCGSLGGKLALPSQDRGTGSLTQTCLQRDLTWCPEARAFAHGHFASSVLCPGLSGEPQIRERSGQGLLRPCFISQEGRVPDCPPQVLRAQRPWPVLASTPGEHGLFWAWMPCVQCVEEAHTLPR</sequence>
<organism evidence="1 2">
    <name type="scientific">Saguinus oedipus</name>
    <name type="common">Cotton-top tamarin</name>
    <name type="synonym">Oedipomidas oedipus</name>
    <dbReference type="NCBI Taxonomy" id="9490"/>
    <lineage>
        <taxon>Eukaryota</taxon>
        <taxon>Metazoa</taxon>
        <taxon>Chordata</taxon>
        <taxon>Craniata</taxon>
        <taxon>Vertebrata</taxon>
        <taxon>Euteleostomi</taxon>
        <taxon>Mammalia</taxon>
        <taxon>Eutheria</taxon>
        <taxon>Euarchontoglires</taxon>
        <taxon>Primates</taxon>
        <taxon>Haplorrhini</taxon>
        <taxon>Platyrrhini</taxon>
        <taxon>Cebidae</taxon>
        <taxon>Callitrichinae</taxon>
        <taxon>Saguinus</taxon>
    </lineage>
</organism>
<gene>
    <name evidence="1" type="ORF">P7K49_013241</name>
</gene>
<evidence type="ECO:0000313" key="1">
    <source>
        <dbReference type="EMBL" id="KAK2108076.1"/>
    </source>
</evidence>
<reference evidence="1 2" key="1">
    <citation type="submission" date="2023-05" db="EMBL/GenBank/DDBJ databases">
        <title>B98-5 Cell Line De Novo Hybrid Assembly: An Optical Mapping Approach.</title>
        <authorList>
            <person name="Kananen K."/>
            <person name="Auerbach J.A."/>
            <person name="Kautto E."/>
            <person name="Blachly J.S."/>
        </authorList>
    </citation>
    <scope>NUCLEOTIDE SEQUENCE [LARGE SCALE GENOMIC DNA]</scope>
    <source>
        <strain evidence="1">B95-8</strain>
        <tissue evidence="1">Cell line</tissue>
    </source>
</reference>
<name>A0ABQ9VFL5_SAGOE</name>
<keyword evidence="2" id="KW-1185">Reference proteome</keyword>
<evidence type="ECO:0000313" key="2">
    <source>
        <dbReference type="Proteomes" id="UP001266305"/>
    </source>
</evidence>
<dbReference type="Proteomes" id="UP001266305">
    <property type="component" value="Unassembled WGS sequence"/>
</dbReference>
<comment type="caution">
    <text evidence="1">The sequence shown here is derived from an EMBL/GenBank/DDBJ whole genome shotgun (WGS) entry which is preliminary data.</text>
</comment>
<protein>
    <submittedName>
        <fullName evidence="1">Uncharacterized protein</fullName>
    </submittedName>
</protein>
<dbReference type="EMBL" id="JASSZA010000006">
    <property type="protein sequence ID" value="KAK2108076.1"/>
    <property type="molecule type" value="Genomic_DNA"/>
</dbReference>